<gene>
    <name evidence="2" type="ORF">CAMGR0001_0994</name>
</gene>
<dbReference type="OrthoDB" id="2653009at2"/>
<evidence type="ECO:0000313" key="2">
    <source>
        <dbReference type="EMBL" id="EEV18238.1"/>
    </source>
</evidence>
<evidence type="ECO:0000256" key="1">
    <source>
        <dbReference type="SAM" id="MobiDB-lite"/>
    </source>
</evidence>
<organism evidence="2 3">
    <name type="scientific">Campylobacter gracilis RM3268</name>
    <dbReference type="NCBI Taxonomy" id="553220"/>
    <lineage>
        <taxon>Bacteria</taxon>
        <taxon>Pseudomonadati</taxon>
        <taxon>Campylobacterota</taxon>
        <taxon>Epsilonproteobacteria</taxon>
        <taxon>Campylobacterales</taxon>
        <taxon>Campylobacteraceae</taxon>
        <taxon>Campylobacter</taxon>
    </lineage>
</organism>
<sequence>MNEQNLNYIANLKVQDVPWSRLTTAYGRASGFAEIFEKLARAIEACDAARGLGGEQNLKSGPGAGQNLKSGSDCGQNSTDATRCGAAQNSINLTQKSESKFKKADNEAAKFKKGGETELKTDTAKCGKAEFKSADSVAIKFKASQASKFKTSAVDKSSDASERDKFDAKVLQDALSKIFNEIEHQSTLWHATPFALLFLTRIFIRARAAAGKNANKNNQNAVADKKRNYAADINSKDENCENEAAGFIVARLGRFFAFMIEICDDTDKISHAAPLANFSDMLAEKYLWPQSDENDEERWEEHFYDDELFYSLYFYSRAVLDATGVDFAQFKPGPGRRF</sequence>
<dbReference type="EMBL" id="ACYG01000019">
    <property type="protein sequence ID" value="EEV18238.1"/>
    <property type="molecule type" value="Genomic_DNA"/>
</dbReference>
<comment type="caution">
    <text evidence="2">The sequence shown here is derived from an EMBL/GenBank/DDBJ whole genome shotgun (WGS) entry which is preliminary data.</text>
</comment>
<keyword evidence="3" id="KW-1185">Reference proteome</keyword>
<proteinExistence type="predicted"/>
<dbReference type="Proteomes" id="UP000005709">
    <property type="component" value="Unassembled WGS sequence"/>
</dbReference>
<name>C8PGK0_9BACT</name>
<reference evidence="2 3" key="1">
    <citation type="submission" date="2009-07" db="EMBL/GenBank/DDBJ databases">
        <authorList>
            <person name="Madupu R."/>
            <person name="Sebastian Y."/>
            <person name="Durkin A.S."/>
            <person name="Torralba M."/>
            <person name="Methe B."/>
            <person name="Sutton G.G."/>
            <person name="Strausberg R.L."/>
            <person name="Nelson K.E."/>
        </authorList>
    </citation>
    <scope>NUCLEOTIDE SEQUENCE [LARGE SCALE GENOMIC DNA]</scope>
    <source>
        <strain evidence="2 3">RM3268</strain>
    </source>
</reference>
<accession>C8PGK0</accession>
<dbReference type="eggNOG" id="ENOG5031AGI">
    <property type="taxonomic scope" value="Bacteria"/>
</dbReference>
<protein>
    <submittedName>
        <fullName evidence="2">Uncharacterized protein</fullName>
    </submittedName>
</protein>
<dbReference type="AlphaFoldDB" id="C8PGK0"/>
<evidence type="ECO:0000313" key="3">
    <source>
        <dbReference type="Proteomes" id="UP000005709"/>
    </source>
</evidence>
<dbReference type="RefSeq" id="WP_005870599.1">
    <property type="nucleotide sequence ID" value="NZ_ACYG01000019.1"/>
</dbReference>
<feature type="region of interest" description="Disordered" evidence="1">
    <location>
        <begin position="54"/>
        <end position="75"/>
    </location>
</feature>